<proteinExistence type="predicted"/>
<evidence type="ECO:0000313" key="3">
    <source>
        <dbReference type="Proteomes" id="UP001190700"/>
    </source>
</evidence>
<accession>A0AAE0KPY3</accession>
<reference evidence="2 3" key="1">
    <citation type="journal article" date="2015" name="Genome Biol. Evol.">
        <title>Comparative Genomics of a Bacterivorous Green Alga Reveals Evolutionary Causalities and Consequences of Phago-Mixotrophic Mode of Nutrition.</title>
        <authorList>
            <person name="Burns J.A."/>
            <person name="Paasch A."/>
            <person name="Narechania A."/>
            <person name="Kim E."/>
        </authorList>
    </citation>
    <scope>NUCLEOTIDE SEQUENCE [LARGE SCALE GENOMIC DNA]</scope>
    <source>
        <strain evidence="2 3">PLY_AMNH</strain>
    </source>
</reference>
<dbReference type="AlphaFoldDB" id="A0AAE0KPY3"/>
<sequence>GYTDRLCSVCEDGYHAGSKQCRVCPNDMWLYISSPFFFTIFFFFASARLGRTLQTFNLSMDTIKIVAVIGSFNLNWPIGPEVFDYMASTNFNIDLSYYDCSLNWDYEAKWWFTMALPFLLIAVKSMDYAAILMVKGLLQVSPSMVNGWRSFWLAPLRFYRGCMFLYDWVLSYILIEPRPKFMHLGEVRRELICACT</sequence>
<evidence type="ECO:0000313" key="2">
    <source>
        <dbReference type="EMBL" id="KAK3256144.1"/>
    </source>
</evidence>
<evidence type="ECO:0000256" key="1">
    <source>
        <dbReference type="SAM" id="Phobius"/>
    </source>
</evidence>
<protein>
    <submittedName>
        <fullName evidence="2">Uncharacterized protein</fullName>
    </submittedName>
</protein>
<keyword evidence="1" id="KW-0472">Membrane</keyword>
<organism evidence="2 3">
    <name type="scientific">Cymbomonas tetramitiformis</name>
    <dbReference type="NCBI Taxonomy" id="36881"/>
    <lineage>
        <taxon>Eukaryota</taxon>
        <taxon>Viridiplantae</taxon>
        <taxon>Chlorophyta</taxon>
        <taxon>Pyramimonadophyceae</taxon>
        <taxon>Pyramimonadales</taxon>
        <taxon>Pyramimonadaceae</taxon>
        <taxon>Cymbomonas</taxon>
    </lineage>
</organism>
<name>A0AAE0KPY3_9CHLO</name>
<feature type="transmembrane region" description="Helical" evidence="1">
    <location>
        <begin position="28"/>
        <end position="50"/>
    </location>
</feature>
<comment type="caution">
    <text evidence="2">The sequence shown here is derived from an EMBL/GenBank/DDBJ whole genome shotgun (WGS) entry which is preliminary data.</text>
</comment>
<keyword evidence="1" id="KW-0812">Transmembrane</keyword>
<feature type="transmembrane region" description="Helical" evidence="1">
    <location>
        <begin position="118"/>
        <end position="138"/>
    </location>
</feature>
<gene>
    <name evidence="2" type="ORF">CYMTET_34707</name>
</gene>
<feature type="transmembrane region" description="Helical" evidence="1">
    <location>
        <begin position="158"/>
        <end position="175"/>
    </location>
</feature>
<feature type="non-terminal residue" evidence="2">
    <location>
        <position position="1"/>
    </location>
</feature>
<keyword evidence="3" id="KW-1185">Reference proteome</keyword>
<dbReference type="Proteomes" id="UP001190700">
    <property type="component" value="Unassembled WGS sequence"/>
</dbReference>
<dbReference type="EMBL" id="LGRX02021944">
    <property type="protein sequence ID" value="KAK3256144.1"/>
    <property type="molecule type" value="Genomic_DNA"/>
</dbReference>
<keyword evidence="1" id="KW-1133">Transmembrane helix</keyword>